<protein>
    <submittedName>
        <fullName evidence="1">Aldose 1-epimerase</fullName>
    </submittedName>
</protein>
<gene>
    <name evidence="1" type="ORF">ACFPP7_15360</name>
</gene>
<dbReference type="EMBL" id="JBHSMX010000024">
    <property type="protein sequence ID" value="MFC5522278.1"/>
    <property type="molecule type" value="Genomic_DNA"/>
</dbReference>
<dbReference type="Pfam" id="PF01263">
    <property type="entry name" value="Aldose_epim"/>
    <property type="match status" value="1"/>
</dbReference>
<proteinExistence type="predicted"/>
<dbReference type="InterPro" id="IPR014718">
    <property type="entry name" value="GH-type_carb-bd"/>
</dbReference>
<dbReference type="RefSeq" id="WP_068832505.1">
    <property type="nucleotide sequence ID" value="NZ_JBHSMX010000024.1"/>
</dbReference>
<evidence type="ECO:0000313" key="1">
    <source>
        <dbReference type="EMBL" id="MFC5522278.1"/>
    </source>
</evidence>
<sequence>MSGPAAPPVTELRAGRARARIAPTLGGRLTAAWLEGADGVTRPVLHPYPESVVDLLPWTKGGLYPLIPYSGRIRQAILLHEGRNLPLAAHPGGEPHTLHGISQQRAWELMHTTQDHATLRYRHQPDAHWPWHFEAGLNIMLQPQSLRIGVSLVNTDTHTMPGGIGLHPYVPYVNGDALQFEAGPPWPFDADCLAQPVPAAAGARRTVAVSPAQFDAGEVTLFHGQWAGEVNLRQGDGTHLRLIAGGSLDHLVIHRPAQAPYVCIEPVSHVADGFNLHARGVPGTGTRILAPGEALRGAIEITCAGND</sequence>
<keyword evidence="2" id="KW-1185">Reference proteome</keyword>
<evidence type="ECO:0000313" key="2">
    <source>
        <dbReference type="Proteomes" id="UP001596084"/>
    </source>
</evidence>
<organism evidence="1 2">
    <name type="scientific">Polaromonas jejuensis</name>
    <dbReference type="NCBI Taxonomy" id="457502"/>
    <lineage>
        <taxon>Bacteria</taxon>
        <taxon>Pseudomonadati</taxon>
        <taxon>Pseudomonadota</taxon>
        <taxon>Betaproteobacteria</taxon>
        <taxon>Burkholderiales</taxon>
        <taxon>Comamonadaceae</taxon>
        <taxon>Polaromonas</taxon>
    </lineage>
</organism>
<dbReference type="InterPro" id="IPR011013">
    <property type="entry name" value="Gal_mutarotase_sf_dom"/>
</dbReference>
<comment type="caution">
    <text evidence="1">The sequence shown here is derived from an EMBL/GenBank/DDBJ whole genome shotgun (WGS) entry which is preliminary data.</text>
</comment>
<name>A0ABW0QCG4_9BURK</name>
<dbReference type="Proteomes" id="UP001596084">
    <property type="component" value="Unassembled WGS sequence"/>
</dbReference>
<dbReference type="Gene3D" id="2.70.98.10">
    <property type="match status" value="1"/>
</dbReference>
<accession>A0ABW0QCG4</accession>
<dbReference type="SUPFAM" id="SSF74650">
    <property type="entry name" value="Galactose mutarotase-like"/>
    <property type="match status" value="1"/>
</dbReference>
<dbReference type="InterPro" id="IPR008183">
    <property type="entry name" value="Aldose_1/G6P_1-epimerase"/>
</dbReference>
<reference evidence="2" key="1">
    <citation type="journal article" date="2019" name="Int. J. Syst. Evol. Microbiol.">
        <title>The Global Catalogue of Microorganisms (GCM) 10K type strain sequencing project: providing services to taxonomists for standard genome sequencing and annotation.</title>
        <authorList>
            <consortium name="The Broad Institute Genomics Platform"/>
            <consortium name="The Broad Institute Genome Sequencing Center for Infectious Disease"/>
            <person name="Wu L."/>
            <person name="Ma J."/>
        </authorList>
    </citation>
    <scope>NUCLEOTIDE SEQUENCE [LARGE SCALE GENOMIC DNA]</scope>
    <source>
        <strain evidence="2">CGMCC 4.7277</strain>
    </source>
</reference>